<protein>
    <submittedName>
        <fullName evidence="2">Uncharacterized protein</fullName>
    </submittedName>
</protein>
<keyword evidence="3" id="KW-1185">Reference proteome</keyword>
<sequence length="108" mass="11680">MKKGFVLLALSCAFTSAAQADIWSRGEITRIWQHGEQGEFSIALDPEVQDCRDHLIEFSGTHYDNAERRGQALSITLSALHGGKAVGVELSATGADGHCLARGIDIQR</sequence>
<evidence type="ECO:0000313" key="3">
    <source>
        <dbReference type="Proteomes" id="UP000771797"/>
    </source>
</evidence>
<feature type="signal peptide" evidence="1">
    <location>
        <begin position="1"/>
        <end position="20"/>
    </location>
</feature>
<evidence type="ECO:0000256" key="1">
    <source>
        <dbReference type="SAM" id="SignalP"/>
    </source>
</evidence>
<accession>A0ABQ6Y2C4</accession>
<evidence type="ECO:0000313" key="2">
    <source>
        <dbReference type="EMBL" id="KAF0802139.1"/>
    </source>
</evidence>
<proteinExistence type="predicted"/>
<gene>
    <name evidence="2" type="ORF">A6D6_04141</name>
</gene>
<dbReference type="RefSeq" id="WP_159661775.1">
    <property type="nucleotide sequence ID" value="NZ_AQPF01000077.1"/>
</dbReference>
<comment type="caution">
    <text evidence="2">The sequence shown here is derived from an EMBL/GenBank/DDBJ whole genome shotgun (WGS) entry which is preliminary data.</text>
</comment>
<name>A0ABQ6Y2C4_9GAMM</name>
<dbReference type="EMBL" id="AQPF01000077">
    <property type="protein sequence ID" value="KAF0802139.1"/>
    <property type="molecule type" value="Genomic_DNA"/>
</dbReference>
<reference evidence="2 3" key="1">
    <citation type="submission" date="2012-09" db="EMBL/GenBank/DDBJ databases">
        <title>Genome Sequence of alkane-degrading Bacterium Alcanivorax sp. 6-D-6.</title>
        <authorList>
            <person name="Lai Q."/>
            <person name="Shao Z."/>
        </authorList>
    </citation>
    <scope>NUCLEOTIDE SEQUENCE [LARGE SCALE GENOMIC DNA]</scope>
    <source>
        <strain evidence="2 3">6-D-6</strain>
    </source>
</reference>
<organism evidence="2 3">
    <name type="scientific">Alcanivorax xiamenensis</name>
    <dbReference type="NCBI Taxonomy" id="1177156"/>
    <lineage>
        <taxon>Bacteria</taxon>
        <taxon>Pseudomonadati</taxon>
        <taxon>Pseudomonadota</taxon>
        <taxon>Gammaproteobacteria</taxon>
        <taxon>Oceanospirillales</taxon>
        <taxon>Alcanivoracaceae</taxon>
        <taxon>Alcanivorax</taxon>
    </lineage>
</organism>
<feature type="chain" id="PRO_5046456969" evidence="1">
    <location>
        <begin position="21"/>
        <end position="108"/>
    </location>
</feature>
<dbReference type="Proteomes" id="UP000771797">
    <property type="component" value="Unassembled WGS sequence"/>
</dbReference>
<keyword evidence="1" id="KW-0732">Signal</keyword>